<proteinExistence type="predicted"/>
<reference evidence="1 2" key="1">
    <citation type="submission" date="2019-05" db="EMBL/GenBank/DDBJ databases">
        <authorList>
            <consortium name="Science for Life Laboratories"/>
        </authorList>
    </citation>
    <scope>NUCLEOTIDE SEQUENCE [LARGE SCALE GENOMIC DNA]</scope>
    <source>
        <strain evidence="1">Soil9</strain>
    </source>
</reference>
<evidence type="ECO:0000313" key="2">
    <source>
        <dbReference type="Proteomes" id="UP000464178"/>
    </source>
</evidence>
<keyword evidence="2" id="KW-1185">Reference proteome</keyword>
<dbReference type="KEGG" id="gms:SOIL9_37790"/>
<accession>A0A6P2D0P5</accession>
<name>A0A6P2D0P5_9BACT</name>
<dbReference type="AlphaFoldDB" id="A0A6P2D0P5"/>
<organism evidence="1 2">
    <name type="scientific">Gemmata massiliana</name>
    <dbReference type="NCBI Taxonomy" id="1210884"/>
    <lineage>
        <taxon>Bacteria</taxon>
        <taxon>Pseudomonadati</taxon>
        <taxon>Planctomycetota</taxon>
        <taxon>Planctomycetia</taxon>
        <taxon>Gemmatales</taxon>
        <taxon>Gemmataceae</taxon>
        <taxon>Gemmata</taxon>
    </lineage>
</organism>
<sequence length="123" mass="14331">MRFPLKEIAQYIRSAPTEELLDRVTVYREGMEPAALDLMEGELDRRRVTRVQIADYDAQQRATAIMLPDGTAQRCERCDRPAVYQRRGWHRTYGWLPVFRRTFYLCRFHQPGAKANPAADIGS</sequence>
<evidence type="ECO:0000313" key="1">
    <source>
        <dbReference type="EMBL" id="VTR93935.1"/>
    </source>
</evidence>
<protein>
    <submittedName>
        <fullName evidence="1">Uncharacterized protein</fullName>
    </submittedName>
</protein>
<dbReference type="EMBL" id="LR593886">
    <property type="protein sequence ID" value="VTR93935.1"/>
    <property type="molecule type" value="Genomic_DNA"/>
</dbReference>
<dbReference type="Proteomes" id="UP000464178">
    <property type="component" value="Chromosome"/>
</dbReference>
<dbReference type="RefSeq" id="WP_162668580.1">
    <property type="nucleotide sequence ID" value="NZ_LR593886.1"/>
</dbReference>
<gene>
    <name evidence="1" type="ORF">SOIL9_37790</name>
</gene>